<dbReference type="Gene3D" id="3.40.366.30">
    <property type="entry name" value="50S ribosomal protein L16 arginine hydroxylase, Chain A, Domain 2"/>
    <property type="match status" value="1"/>
</dbReference>
<evidence type="ECO:0000313" key="8">
    <source>
        <dbReference type="Proteomes" id="UP000196655"/>
    </source>
</evidence>
<dbReference type="PANTHER" id="PTHR13096">
    <property type="entry name" value="MINA53 MYC INDUCED NUCLEAR ANTIGEN"/>
    <property type="match status" value="1"/>
</dbReference>
<organism evidence="7 8">
    <name type="scientific">Inquilinus limosus</name>
    <dbReference type="NCBI Taxonomy" id="171674"/>
    <lineage>
        <taxon>Bacteria</taxon>
        <taxon>Pseudomonadati</taxon>
        <taxon>Pseudomonadota</taxon>
        <taxon>Alphaproteobacteria</taxon>
        <taxon>Rhodospirillales</taxon>
        <taxon>Rhodospirillaceae</taxon>
        <taxon>Inquilinus</taxon>
    </lineage>
</organism>
<dbReference type="InterPro" id="IPR046799">
    <property type="entry name" value="ROXA-like_wH"/>
</dbReference>
<feature type="domain" description="JmjC" evidence="6">
    <location>
        <begin position="96"/>
        <end position="224"/>
    </location>
</feature>
<comment type="caution">
    <text evidence="7">The sequence shown here is derived from an EMBL/GenBank/DDBJ whole genome shotgun (WGS) entry which is preliminary data.</text>
</comment>
<dbReference type="InterPro" id="IPR039994">
    <property type="entry name" value="NO66-like"/>
</dbReference>
<evidence type="ECO:0000256" key="4">
    <source>
        <dbReference type="ARBA" id="ARBA00023002"/>
    </source>
</evidence>
<dbReference type="InterPro" id="IPR003347">
    <property type="entry name" value="JmjC_dom"/>
</dbReference>
<dbReference type="PROSITE" id="PS51184">
    <property type="entry name" value="JMJC"/>
    <property type="match status" value="1"/>
</dbReference>
<evidence type="ECO:0000256" key="5">
    <source>
        <dbReference type="ARBA" id="ARBA00023004"/>
    </source>
</evidence>
<evidence type="ECO:0000256" key="2">
    <source>
        <dbReference type="ARBA" id="ARBA00022723"/>
    </source>
</evidence>
<dbReference type="RefSeq" id="WP_088156292.1">
    <property type="nucleotide sequence ID" value="NZ_NHON01000101.1"/>
</dbReference>
<dbReference type="Pfam" id="PF08007">
    <property type="entry name" value="JmjC_2"/>
    <property type="match status" value="1"/>
</dbReference>
<evidence type="ECO:0000313" key="7">
    <source>
        <dbReference type="EMBL" id="OWJ61454.1"/>
    </source>
</evidence>
<dbReference type="OrthoDB" id="9764016at2"/>
<evidence type="ECO:0000256" key="1">
    <source>
        <dbReference type="ARBA" id="ARBA00001954"/>
    </source>
</evidence>
<evidence type="ECO:0000259" key="6">
    <source>
        <dbReference type="PROSITE" id="PS51184"/>
    </source>
</evidence>
<comment type="cofactor">
    <cofactor evidence="1">
        <name>Fe(2+)</name>
        <dbReference type="ChEBI" id="CHEBI:29033"/>
    </cofactor>
</comment>
<dbReference type="SMART" id="SM00558">
    <property type="entry name" value="JmjC"/>
    <property type="match status" value="1"/>
</dbReference>
<dbReference type="Gene3D" id="2.60.120.650">
    <property type="entry name" value="Cupin"/>
    <property type="match status" value="1"/>
</dbReference>
<protein>
    <recommendedName>
        <fullName evidence="6">JmjC domain-containing protein</fullName>
    </recommendedName>
</protein>
<dbReference type="SUPFAM" id="SSF51197">
    <property type="entry name" value="Clavaminate synthase-like"/>
    <property type="match status" value="1"/>
</dbReference>
<evidence type="ECO:0000256" key="3">
    <source>
        <dbReference type="ARBA" id="ARBA00022964"/>
    </source>
</evidence>
<keyword evidence="5" id="KW-0408">Iron</keyword>
<keyword evidence="8" id="KW-1185">Reference proteome</keyword>
<dbReference type="Proteomes" id="UP000196655">
    <property type="component" value="Unassembled WGS sequence"/>
</dbReference>
<dbReference type="AlphaFoldDB" id="A0A211Z8H9"/>
<sequence>MTDPLLGGLSAADFLARHWQKTPLLIRQAIPGWTSPVTPDELAGLACEDGVESRLVTRRRGKWAVRHGPFDEADFAKLPARDWTLLVQGVDLWEPAVAALRERFRFVPDWRLDDVMVSYAPPGGGVGAHVDQYDVFLLQGLGRRRWRIGGAAEVRPAWVPDQPLKLLADFQPAEEWVLEPGDMLYLPPGWAHDGVAEDDCLTFSIGFRAPSVAELAGRFAAAVADAEDEERRYADPDLAPPAHPGEIPDAAIERVRAYLAEKLDDRRFLASWLGGLLTEPKEEREAPPPRKRRPTGALCRAIGSRLAFVRDGDGVTLFADGETLAAPAGAAAGAALHLCGDGRLTAEQAKAAWADPAAAALLDALLASGAIEPAGKGR</sequence>
<dbReference type="GO" id="GO:0016706">
    <property type="term" value="F:2-oxoglutarate-dependent dioxygenase activity"/>
    <property type="evidence" value="ECO:0007669"/>
    <property type="project" value="TreeGrafter"/>
</dbReference>
<keyword evidence="2" id="KW-0479">Metal-binding</keyword>
<accession>A0A211Z8H9</accession>
<dbReference type="GO" id="GO:0046872">
    <property type="term" value="F:metal ion binding"/>
    <property type="evidence" value="ECO:0007669"/>
    <property type="project" value="UniProtKB-KW"/>
</dbReference>
<proteinExistence type="predicted"/>
<keyword evidence="3" id="KW-0223">Dioxygenase</keyword>
<keyword evidence="4" id="KW-0560">Oxidoreductase</keyword>
<reference evidence="8" key="1">
    <citation type="submission" date="2017-05" db="EMBL/GenBank/DDBJ databases">
        <authorList>
            <person name="Macchi M."/>
            <person name="Festa S."/>
            <person name="Coppotelli B.M."/>
            <person name="Morelli I.S."/>
        </authorList>
    </citation>
    <scope>NUCLEOTIDE SEQUENCE [LARGE SCALE GENOMIC DNA]</scope>
    <source>
        <strain evidence="8">I</strain>
    </source>
</reference>
<dbReference type="EMBL" id="NHON01000101">
    <property type="protein sequence ID" value="OWJ61454.1"/>
    <property type="molecule type" value="Genomic_DNA"/>
</dbReference>
<dbReference type="Pfam" id="PF20514">
    <property type="entry name" value="WHD_ROXA"/>
    <property type="match status" value="1"/>
</dbReference>
<name>A0A211Z8H9_9PROT</name>
<dbReference type="PANTHER" id="PTHR13096:SF8">
    <property type="entry name" value="RIBOSOMAL OXYGENASE 1"/>
    <property type="match status" value="1"/>
</dbReference>
<dbReference type="STRING" id="1122125.GCA_000423185_05076"/>
<gene>
    <name evidence="7" type="ORF">BWR60_30860</name>
</gene>